<protein>
    <submittedName>
        <fullName evidence="2">VCBS repeat-containing protein</fullName>
    </submittedName>
</protein>
<accession>A0A8J6N0Q3</accession>
<dbReference type="SUPFAM" id="SSF69318">
    <property type="entry name" value="Integrin alpha N-terminal domain"/>
    <property type="match status" value="1"/>
</dbReference>
<evidence type="ECO:0000256" key="1">
    <source>
        <dbReference type="ARBA" id="ARBA00022729"/>
    </source>
</evidence>
<dbReference type="InterPro" id="IPR013517">
    <property type="entry name" value="FG-GAP"/>
</dbReference>
<dbReference type="Gene3D" id="2.130.10.130">
    <property type="entry name" value="Integrin alpha, N-terminal"/>
    <property type="match status" value="2"/>
</dbReference>
<dbReference type="InterPro" id="IPR028994">
    <property type="entry name" value="Integrin_alpha_N"/>
</dbReference>
<name>A0A8J6N0Q3_9DELT</name>
<dbReference type="PANTHER" id="PTHR45460:SF2">
    <property type="entry name" value="ALPHA 1,3 GLUCANASE, GH71 FAMILY (EUROFUNG)"/>
    <property type="match status" value="1"/>
</dbReference>
<dbReference type="Pfam" id="PF13517">
    <property type="entry name" value="FG-GAP_3"/>
    <property type="match status" value="3"/>
</dbReference>
<dbReference type="Proteomes" id="UP000650524">
    <property type="component" value="Unassembled WGS sequence"/>
</dbReference>
<sequence>MRISKSTFLSLLALLAILIGIPLALITHEAGRTGQTVGEYLKRAISKTGKESPLKSRTVNVPGEKIDFLERIHVGDPVGDSKPWITHLKIVDLDQDGLKDIVVCDAKRNRISWIQQNPKGTYREKKIGSQVRGPAHVTPCDIDKDGDLDLLVAKMGMIFPNNDKIGAVVVLENKGDGQFINHVLVDRIARVTDVEPGDLDGDGDIDLAVGQFGYDDGEIRWMENKGNWQFDSHNLLNLSGTIHTPVRDMDGDGDLDIVALVSQEWEEIYVFENDGKGKFTTNMIYGSTNEDFGSSGISVVDLDLDGDPDILYTNGDAFDYIPPGPRPWHGVQWLENKGGLKFEYHRIGDFPGSYFANAVDVDKDGDLDVGVVSAFNKWDDSEAQSMIWFENDGEMGFKPRDLTSDPTHLLVLDTADMDGDGWVDFVTGGMHAYPPFDRMSRVLLWRNNWPDRKPGAKANK</sequence>
<comment type="caution">
    <text evidence="2">The sequence shown here is derived from an EMBL/GenBank/DDBJ whole genome shotgun (WGS) entry which is preliminary data.</text>
</comment>
<organism evidence="2 3">
    <name type="scientific">Candidatus Desulfacyla euxinica</name>
    <dbReference type="NCBI Taxonomy" id="2841693"/>
    <lineage>
        <taxon>Bacteria</taxon>
        <taxon>Deltaproteobacteria</taxon>
        <taxon>Candidatus Desulfacyla</taxon>
    </lineage>
</organism>
<dbReference type="EMBL" id="JACNJD010000252">
    <property type="protein sequence ID" value="MBC8178046.1"/>
    <property type="molecule type" value="Genomic_DNA"/>
</dbReference>
<dbReference type="PANTHER" id="PTHR45460">
    <property type="entry name" value="SIMILAR TO CYSTEINE PROTEINASE"/>
    <property type="match status" value="1"/>
</dbReference>
<evidence type="ECO:0000313" key="2">
    <source>
        <dbReference type="EMBL" id="MBC8178046.1"/>
    </source>
</evidence>
<proteinExistence type="predicted"/>
<gene>
    <name evidence="2" type="ORF">H8E19_11635</name>
</gene>
<dbReference type="AlphaFoldDB" id="A0A8J6N0Q3"/>
<reference evidence="2 3" key="1">
    <citation type="submission" date="2020-08" db="EMBL/GenBank/DDBJ databases">
        <title>Bridging the membrane lipid divide: bacteria of the FCB group superphylum have the potential to synthesize archaeal ether lipids.</title>
        <authorList>
            <person name="Villanueva L."/>
            <person name="Von Meijenfeldt F.A.B."/>
            <person name="Westbye A.B."/>
            <person name="Yadav S."/>
            <person name="Hopmans E.C."/>
            <person name="Dutilh B.E."/>
            <person name="Sinninghe Damste J.S."/>
        </authorList>
    </citation>
    <scope>NUCLEOTIDE SEQUENCE [LARGE SCALE GENOMIC DNA]</scope>
    <source>
        <strain evidence="2">NIOZ-UU27</strain>
    </source>
</reference>
<evidence type="ECO:0000313" key="3">
    <source>
        <dbReference type="Proteomes" id="UP000650524"/>
    </source>
</evidence>
<keyword evidence="1" id="KW-0732">Signal</keyword>